<dbReference type="RefSeq" id="WP_200279184.1">
    <property type="nucleotide sequence ID" value="NZ_JAENII010000007.1"/>
</dbReference>
<dbReference type="Pfam" id="PF02472">
    <property type="entry name" value="ExbD"/>
    <property type="match status" value="1"/>
</dbReference>
<organism evidence="9 10">
    <name type="scientific">Haloferula rosea</name>
    <dbReference type="NCBI Taxonomy" id="490093"/>
    <lineage>
        <taxon>Bacteria</taxon>
        <taxon>Pseudomonadati</taxon>
        <taxon>Verrucomicrobiota</taxon>
        <taxon>Verrucomicrobiia</taxon>
        <taxon>Verrucomicrobiales</taxon>
        <taxon>Verrucomicrobiaceae</taxon>
        <taxon>Haloferula</taxon>
    </lineage>
</organism>
<evidence type="ECO:0000256" key="1">
    <source>
        <dbReference type="ARBA" id="ARBA00004162"/>
    </source>
</evidence>
<dbReference type="Proteomes" id="UP000658278">
    <property type="component" value="Unassembled WGS sequence"/>
</dbReference>
<comment type="similarity">
    <text evidence="2 7">Belongs to the ExbD/TolR family.</text>
</comment>
<comment type="subcellular location">
    <subcellularLocation>
        <location evidence="1">Cell membrane</location>
        <topology evidence="1">Single-pass membrane protein</topology>
    </subcellularLocation>
    <subcellularLocation>
        <location evidence="7">Cell membrane</location>
        <topology evidence="7">Single-pass type II membrane protein</topology>
    </subcellularLocation>
</comment>
<evidence type="ECO:0000256" key="6">
    <source>
        <dbReference type="ARBA" id="ARBA00023136"/>
    </source>
</evidence>
<keyword evidence="7" id="KW-0653">Protein transport</keyword>
<keyword evidence="5 8" id="KW-1133">Transmembrane helix</keyword>
<accession>A0A934VBN7</accession>
<keyword evidence="7" id="KW-0813">Transport</keyword>
<evidence type="ECO:0000256" key="7">
    <source>
        <dbReference type="RuleBase" id="RU003879"/>
    </source>
</evidence>
<evidence type="ECO:0000256" key="8">
    <source>
        <dbReference type="SAM" id="Phobius"/>
    </source>
</evidence>
<dbReference type="GO" id="GO:0022857">
    <property type="term" value="F:transmembrane transporter activity"/>
    <property type="evidence" value="ECO:0007669"/>
    <property type="project" value="InterPro"/>
</dbReference>
<evidence type="ECO:0000256" key="4">
    <source>
        <dbReference type="ARBA" id="ARBA00022692"/>
    </source>
</evidence>
<reference evidence="9" key="1">
    <citation type="submission" date="2021-01" db="EMBL/GenBank/DDBJ databases">
        <title>Modified the classification status of verrucomicrobia.</title>
        <authorList>
            <person name="Feng X."/>
        </authorList>
    </citation>
    <scope>NUCLEOTIDE SEQUENCE</scope>
    <source>
        <strain evidence="9">KCTC 22201</strain>
    </source>
</reference>
<keyword evidence="4 7" id="KW-0812">Transmembrane</keyword>
<dbReference type="GO" id="GO:0005886">
    <property type="term" value="C:plasma membrane"/>
    <property type="evidence" value="ECO:0007669"/>
    <property type="project" value="UniProtKB-SubCell"/>
</dbReference>
<keyword evidence="6 8" id="KW-0472">Membrane</keyword>
<dbReference type="EMBL" id="JAENII010000007">
    <property type="protein sequence ID" value="MBK1827583.1"/>
    <property type="molecule type" value="Genomic_DNA"/>
</dbReference>
<protein>
    <submittedName>
        <fullName evidence="9">Biopolymer transporter ExbD</fullName>
    </submittedName>
</protein>
<comment type="caution">
    <text evidence="9">The sequence shown here is derived from an EMBL/GenBank/DDBJ whole genome shotgun (WGS) entry which is preliminary data.</text>
</comment>
<dbReference type="InterPro" id="IPR003400">
    <property type="entry name" value="ExbD"/>
</dbReference>
<name>A0A934VBN7_9BACT</name>
<feature type="transmembrane region" description="Helical" evidence="8">
    <location>
        <begin position="12"/>
        <end position="37"/>
    </location>
</feature>
<sequence length="138" mass="15570">MKLETTLPERVGFLHAVPIFDLFALLLIAIMLGPSFITQAGVQVEMPVSRFQVARQSDASVITITQGEPPVIWLERMQVSEEELVAKLESRRQASIQVPVVYVRSDKQISAEFERRVTELALQAGFRVYLLGRAEESR</sequence>
<dbReference type="GO" id="GO:0015031">
    <property type="term" value="P:protein transport"/>
    <property type="evidence" value="ECO:0007669"/>
    <property type="project" value="UniProtKB-KW"/>
</dbReference>
<evidence type="ECO:0000313" key="9">
    <source>
        <dbReference type="EMBL" id="MBK1827583.1"/>
    </source>
</evidence>
<evidence type="ECO:0000256" key="5">
    <source>
        <dbReference type="ARBA" id="ARBA00022989"/>
    </source>
</evidence>
<proteinExistence type="inferred from homology"/>
<keyword evidence="3" id="KW-1003">Cell membrane</keyword>
<gene>
    <name evidence="9" type="ORF">JIN81_11175</name>
</gene>
<evidence type="ECO:0000256" key="2">
    <source>
        <dbReference type="ARBA" id="ARBA00005811"/>
    </source>
</evidence>
<keyword evidence="10" id="KW-1185">Reference proteome</keyword>
<dbReference type="AlphaFoldDB" id="A0A934VBN7"/>
<evidence type="ECO:0000313" key="10">
    <source>
        <dbReference type="Proteomes" id="UP000658278"/>
    </source>
</evidence>
<evidence type="ECO:0000256" key="3">
    <source>
        <dbReference type="ARBA" id="ARBA00022475"/>
    </source>
</evidence>